<evidence type="ECO:0000313" key="2">
    <source>
        <dbReference type="RefSeq" id="XP_010844183.1"/>
    </source>
</evidence>
<name>A0A6P3HND1_BISBB</name>
<gene>
    <name evidence="2 3" type="primary">LOC104992877</name>
</gene>
<dbReference type="AlphaFoldDB" id="A0A6P3HND1"/>
<dbReference type="RefSeq" id="XP_010844184.1">
    <property type="nucleotide sequence ID" value="XM_010845882.1"/>
</dbReference>
<evidence type="ECO:0000313" key="3">
    <source>
        <dbReference type="RefSeq" id="XP_010844184.1"/>
    </source>
</evidence>
<keyword evidence="1" id="KW-1185">Reference proteome</keyword>
<dbReference type="GeneID" id="104992877"/>
<accession>A0A6P3HND1</accession>
<evidence type="ECO:0000313" key="1">
    <source>
        <dbReference type="Proteomes" id="UP000515208"/>
    </source>
</evidence>
<proteinExistence type="predicted"/>
<dbReference type="RefSeq" id="XP_010844183.1">
    <property type="nucleotide sequence ID" value="XM_010845881.1"/>
</dbReference>
<sequence length="141" mass="15961">MRNCSLNVLDRAQNCLSQPDAVAIDSKKVNVCLKFARQLHHPARCCSVTIQVTQSVPLQARLLMWLLPADPLYCLGKRAGTSAADRWDSHRTIPRWPKQLCFPGVGTWNLSSPAMDRTCFPCIGRHRLNHWTTREVPSIQL</sequence>
<dbReference type="Proteomes" id="UP000515208">
    <property type="component" value="Unplaced"/>
</dbReference>
<organism evidence="1 2">
    <name type="scientific">Bison bison bison</name>
    <name type="common">North American plains bison</name>
    <dbReference type="NCBI Taxonomy" id="43346"/>
    <lineage>
        <taxon>Eukaryota</taxon>
        <taxon>Metazoa</taxon>
        <taxon>Chordata</taxon>
        <taxon>Craniata</taxon>
        <taxon>Vertebrata</taxon>
        <taxon>Euteleostomi</taxon>
        <taxon>Mammalia</taxon>
        <taxon>Eutheria</taxon>
        <taxon>Laurasiatheria</taxon>
        <taxon>Artiodactyla</taxon>
        <taxon>Ruminantia</taxon>
        <taxon>Pecora</taxon>
        <taxon>Bovidae</taxon>
        <taxon>Bovinae</taxon>
        <taxon>Bison</taxon>
    </lineage>
</organism>
<reference evidence="2 3" key="1">
    <citation type="submission" date="2025-04" db="UniProtKB">
        <authorList>
            <consortium name="RefSeq"/>
        </authorList>
    </citation>
    <scope>IDENTIFICATION</scope>
    <source>
        <tissue evidence="2 3">Blood</tissue>
    </source>
</reference>
<protein>
    <submittedName>
        <fullName evidence="2 3">Uncharacterized protein LOC104992877 isoform X2</fullName>
    </submittedName>
</protein>